<reference evidence="2 3" key="1">
    <citation type="journal article" date="2019" name="Commun. Biol.">
        <title>The bagworm genome reveals a unique fibroin gene that provides high tensile strength.</title>
        <authorList>
            <person name="Kono N."/>
            <person name="Nakamura H."/>
            <person name="Ohtoshi R."/>
            <person name="Tomita M."/>
            <person name="Numata K."/>
            <person name="Arakawa K."/>
        </authorList>
    </citation>
    <scope>NUCLEOTIDE SEQUENCE [LARGE SCALE GENOMIC DNA]</scope>
</reference>
<protein>
    <submittedName>
        <fullName evidence="2">Uncharacterized protein</fullName>
    </submittedName>
</protein>
<dbReference type="Proteomes" id="UP000299102">
    <property type="component" value="Unassembled WGS sequence"/>
</dbReference>
<organism evidence="2 3">
    <name type="scientific">Eumeta variegata</name>
    <name type="common">Bagworm moth</name>
    <name type="synonym">Eumeta japonica</name>
    <dbReference type="NCBI Taxonomy" id="151549"/>
    <lineage>
        <taxon>Eukaryota</taxon>
        <taxon>Metazoa</taxon>
        <taxon>Ecdysozoa</taxon>
        <taxon>Arthropoda</taxon>
        <taxon>Hexapoda</taxon>
        <taxon>Insecta</taxon>
        <taxon>Pterygota</taxon>
        <taxon>Neoptera</taxon>
        <taxon>Endopterygota</taxon>
        <taxon>Lepidoptera</taxon>
        <taxon>Glossata</taxon>
        <taxon>Ditrysia</taxon>
        <taxon>Tineoidea</taxon>
        <taxon>Psychidae</taxon>
        <taxon>Oiketicinae</taxon>
        <taxon>Eumeta</taxon>
    </lineage>
</organism>
<proteinExistence type="predicted"/>
<accession>A0A4C1WT92</accession>
<evidence type="ECO:0000313" key="3">
    <source>
        <dbReference type="Proteomes" id="UP000299102"/>
    </source>
</evidence>
<dbReference type="EMBL" id="BGZK01000622">
    <property type="protein sequence ID" value="GBP53347.1"/>
    <property type="molecule type" value="Genomic_DNA"/>
</dbReference>
<feature type="compositionally biased region" description="Low complexity" evidence="1">
    <location>
        <begin position="1"/>
        <end position="17"/>
    </location>
</feature>
<sequence length="89" mass="9563">MPCQGPTAATPADAGPARLIEGGRNRRMAYSMYQIESRTDIRMVIEHGIGIEIGSMAPIATVGSDPHRTGVEGLNFRSLALKLKIVLKT</sequence>
<gene>
    <name evidence="2" type="ORF">EVAR_41183_1</name>
</gene>
<feature type="region of interest" description="Disordered" evidence="1">
    <location>
        <begin position="1"/>
        <end position="20"/>
    </location>
</feature>
<evidence type="ECO:0000313" key="2">
    <source>
        <dbReference type="EMBL" id="GBP53347.1"/>
    </source>
</evidence>
<keyword evidence="3" id="KW-1185">Reference proteome</keyword>
<dbReference type="AlphaFoldDB" id="A0A4C1WT92"/>
<evidence type="ECO:0000256" key="1">
    <source>
        <dbReference type="SAM" id="MobiDB-lite"/>
    </source>
</evidence>
<comment type="caution">
    <text evidence="2">The sequence shown here is derived from an EMBL/GenBank/DDBJ whole genome shotgun (WGS) entry which is preliminary data.</text>
</comment>
<name>A0A4C1WT92_EUMVA</name>